<dbReference type="AlphaFoldDB" id="A0A9P9F8X3"/>
<protein>
    <submittedName>
        <fullName evidence="3">Uncharacterized protein</fullName>
    </submittedName>
</protein>
<evidence type="ECO:0000313" key="4">
    <source>
        <dbReference type="Proteomes" id="UP000717696"/>
    </source>
</evidence>
<feature type="chain" id="PRO_5040266851" evidence="2">
    <location>
        <begin position="22"/>
        <end position="386"/>
    </location>
</feature>
<evidence type="ECO:0000256" key="1">
    <source>
        <dbReference type="SAM" id="MobiDB-lite"/>
    </source>
</evidence>
<gene>
    <name evidence="3" type="ORF">B0J13DRAFT_522001</name>
</gene>
<feature type="signal peptide" evidence="2">
    <location>
        <begin position="1"/>
        <end position="21"/>
    </location>
</feature>
<dbReference type="OrthoDB" id="10405420at2759"/>
<evidence type="ECO:0000256" key="2">
    <source>
        <dbReference type="SAM" id="SignalP"/>
    </source>
</evidence>
<dbReference type="Proteomes" id="UP000717696">
    <property type="component" value="Unassembled WGS sequence"/>
</dbReference>
<accession>A0A9P9F8X3</accession>
<name>A0A9P9F8X3_9HYPO</name>
<proteinExistence type="predicted"/>
<evidence type="ECO:0000313" key="3">
    <source>
        <dbReference type="EMBL" id="KAH7155885.1"/>
    </source>
</evidence>
<sequence length="386" mass="43292">MGVKFLEAATALILAIVDVWTGLPRELRVATEDGFTPTAQDRSTVTTRRPFLPSTGYKKPTAVPEAQQEGIQHWIRSEIESTSTSPKGDPATRLYGALRKTTSTLSPIDSARRQVNLVQFRQLRKEFRQNFTGSWNKDPLATYISTAWFDLPGSDPRLQSLGPAGERLGHVAMALGGFGALLLPHSIARWTPEKHMPVEGQGFTLIIHSLQEQGLCCNDNTKLYYDLARELFEMRAHERDAFITNLRQAALPDQQNSRQQSVMQIPIRKLPIRQCSTDSPTSSQYSEQALEAEAASHGRIDSLAMLWHAAVAHDNTTSGGTFDASSTACHAVANTCNNLFTWMHMGHCEWRIQPYERNRYLEKCYRSNAFRSRAPAALFFTTRHTI</sequence>
<organism evidence="3 4">
    <name type="scientific">Dactylonectria estremocensis</name>
    <dbReference type="NCBI Taxonomy" id="1079267"/>
    <lineage>
        <taxon>Eukaryota</taxon>
        <taxon>Fungi</taxon>
        <taxon>Dikarya</taxon>
        <taxon>Ascomycota</taxon>
        <taxon>Pezizomycotina</taxon>
        <taxon>Sordariomycetes</taxon>
        <taxon>Hypocreomycetidae</taxon>
        <taxon>Hypocreales</taxon>
        <taxon>Nectriaceae</taxon>
        <taxon>Dactylonectria</taxon>
    </lineage>
</organism>
<comment type="caution">
    <text evidence="3">The sequence shown here is derived from an EMBL/GenBank/DDBJ whole genome shotgun (WGS) entry which is preliminary data.</text>
</comment>
<keyword evidence="2" id="KW-0732">Signal</keyword>
<feature type="compositionally biased region" description="Polar residues" evidence="1">
    <location>
        <begin position="37"/>
        <end position="47"/>
    </location>
</feature>
<reference evidence="3" key="1">
    <citation type="journal article" date="2021" name="Nat. Commun.">
        <title>Genetic determinants of endophytism in the Arabidopsis root mycobiome.</title>
        <authorList>
            <person name="Mesny F."/>
            <person name="Miyauchi S."/>
            <person name="Thiergart T."/>
            <person name="Pickel B."/>
            <person name="Atanasova L."/>
            <person name="Karlsson M."/>
            <person name="Huettel B."/>
            <person name="Barry K.W."/>
            <person name="Haridas S."/>
            <person name="Chen C."/>
            <person name="Bauer D."/>
            <person name="Andreopoulos W."/>
            <person name="Pangilinan J."/>
            <person name="LaButti K."/>
            <person name="Riley R."/>
            <person name="Lipzen A."/>
            <person name="Clum A."/>
            <person name="Drula E."/>
            <person name="Henrissat B."/>
            <person name="Kohler A."/>
            <person name="Grigoriev I.V."/>
            <person name="Martin F.M."/>
            <person name="Hacquard S."/>
        </authorList>
    </citation>
    <scope>NUCLEOTIDE SEQUENCE</scope>
    <source>
        <strain evidence="3">MPI-CAGE-AT-0021</strain>
    </source>
</reference>
<keyword evidence="4" id="KW-1185">Reference proteome</keyword>
<feature type="region of interest" description="Disordered" evidence="1">
    <location>
        <begin position="37"/>
        <end position="65"/>
    </location>
</feature>
<dbReference type="EMBL" id="JAGMUU010000004">
    <property type="protein sequence ID" value="KAH7155885.1"/>
    <property type="molecule type" value="Genomic_DNA"/>
</dbReference>